<name>A0A941DZR6_9BACI</name>
<comment type="caution">
    <text evidence="1">The sequence shown here is derived from an EMBL/GenBank/DDBJ whole genome shotgun (WGS) entry which is preliminary data.</text>
</comment>
<keyword evidence="2" id="KW-1185">Reference proteome</keyword>
<dbReference type="EMBL" id="JAGSOT010000025">
    <property type="protein sequence ID" value="MBR7796328.1"/>
    <property type="molecule type" value="Genomic_DNA"/>
</dbReference>
<proteinExistence type="predicted"/>
<dbReference type="Proteomes" id="UP000675284">
    <property type="component" value="Unassembled WGS sequence"/>
</dbReference>
<evidence type="ECO:0000313" key="1">
    <source>
        <dbReference type="EMBL" id="MBR7796328.1"/>
    </source>
</evidence>
<dbReference type="RefSeq" id="WP_166530350.1">
    <property type="nucleotide sequence ID" value="NZ_JAGSOT010000025.1"/>
</dbReference>
<protein>
    <submittedName>
        <fullName evidence="1">Uncharacterized protein</fullName>
    </submittedName>
</protein>
<accession>A0A941DZR6</accession>
<organism evidence="1 2">
    <name type="scientific">Virgibacillus salarius</name>
    <dbReference type="NCBI Taxonomy" id="447199"/>
    <lineage>
        <taxon>Bacteria</taxon>
        <taxon>Bacillati</taxon>
        <taxon>Bacillota</taxon>
        <taxon>Bacilli</taxon>
        <taxon>Bacillales</taxon>
        <taxon>Bacillaceae</taxon>
        <taxon>Virgibacillus</taxon>
    </lineage>
</organism>
<dbReference type="AlphaFoldDB" id="A0A941DZR6"/>
<evidence type="ECO:0000313" key="2">
    <source>
        <dbReference type="Proteomes" id="UP000675284"/>
    </source>
</evidence>
<sequence>MQDLLLLFHHNCQSEALAEILLTFVIKNRSETDRNLQSVDLWLTTRFFVVGHKLQFVVIGCFRGKREAIEL</sequence>
<reference evidence="1" key="1">
    <citation type="submission" date="2021-04" db="EMBL/GenBank/DDBJ databases">
        <title>Isolation and polyphasic classification of algal microorganism.</title>
        <authorList>
            <person name="Wang S."/>
        </authorList>
    </citation>
    <scope>NUCLEOTIDE SEQUENCE</scope>
    <source>
        <strain evidence="1">720a</strain>
    </source>
</reference>
<gene>
    <name evidence="1" type="ORF">KCX74_09795</name>
</gene>